<accession>A0ABZ3C518</accession>
<protein>
    <submittedName>
        <fullName evidence="2">Uncharacterized protein</fullName>
    </submittedName>
</protein>
<keyword evidence="1" id="KW-1133">Transmembrane helix</keyword>
<dbReference type="RefSeq" id="WP_026878057.1">
    <property type="nucleotide sequence ID" value="NZ_AZOD01000001.1"/>
</dbReference>
<dbReference type="EMBL" id="CP150637">
    <property type="protein sequence ID" value="WZW88703.1"/>
    <property type="molecule type" value="Genomic_DNA"/>
</dbReference>
<evidence type="ECO:0000313" key="2">
    <source>
        <dbReference type="EMBL" id="WZW88703.1"/>
    </source>
</evidence>
<sequence>MIGLLIALKIKEQQQTDSKLMATIFGVFYFLIAATIDGVLLFLIVTSESLIQNGYLAIAILQVSPLIILPSALISAIIFGYKMLIKS</sequence>
<evidence type="ECO:0000256" key="1">
    <source>
        <dbReference type="SAM" id="Phobius"/>
    </source>
</evidence>
<proteinExistence type="predicted"/>
<feature type="transmembrane region" description="Helical" evidence="1">
    <location>
        <begin position="56"/>
        <end position="81"/>
    </location>
</feature>
<keyword evidence="1" id="KW-0472">Membrane</keyword>
<organism evidence="2 3">
    <name type="scientific">Ignatzschineria larvae DSM 13226</name>
    <dbReference type="NCBI Taxonomy" id="1111732"/>
    <lineage>
        <taxon>Bacteria</taxon>
        <taxon>Pseudomonadati</taxon>
        <taxon>Pseudomonadota</taxon>
        <taxon>Gammaproteobacteria</taxon>
        <taxon>Cardiobacteriales</taxon>
        <taxon>Ignatzschineriaceae</taxon>
        <taxon>Ignatzschineria</taxon>
    </lineage>
</organism>
<gene>
    <name evidence="2" type="ORF">WMO13_04760</name>
</gene>
<evidence type="ECO:0000313" key="3">
    <source>
        <dbReference type="Proteomes" id="UP001449178"/>
    </source>
</evidence>
<keyword evidence="3" id="KW-1185">Reference proteome</keyword>
<keyword evidence="1" id="KW-0812">Transmembrane</keyword>
<feature type="transmembrane region" description="Helical" evidence="1">
    <location>
        <begin position="20"/>
        <end position="44"/>
    </location>
</feature>
<dbReference type="Proteomes" id="UP001449178">
    <property type="component" value="Chromosome"/>
</dbReference>
<name>A0ABZ3C518_9GAMM</name>
<reference evidence="2 3" key="1">
    <citation type="submission" date="2024-03" db="EMBL/GenBank/DDBJ databases">
        <title>Complete Genome Sequence and Annotation of Ignatzschineria larvae DSM 13226.</title>
        <authorList>
            <person name="Cantrell E."/>
            <person name="Burcham Z.M."/>
        </authorList>
    </citation>
    <scope>NUCLEOTIDE SEQUENCE [LARGE SCALE GENOMIC DNA]</scope>
    <source>
        <strain evidence="2 3">DSM 13226</strain>
    </source>
</reference>